<comment type="caution">
    <text evidence="12">The sequence shown here is derived from an EMBL/GenBank/DDBJ whole genome shotgun (WGS) entry which is preliminary data.</text>
</comment>
<dbReference type="EC" id="2.4.1.1" evidence="11"/>
<feature type="modified residue" description="N6-(pyridoxal phosphate)lysine" evidence="10">
    <location>
        <position position="693"/>
    </location>
</feature>
<evidence type="ECO:0000256" key="5">
    <source>
        <dbReference type="ARBA" id="ARBA00022676"/>
    </source>
</evidence>
<comment type="function">
    <text evidence="9">Phosphorylase is an important allosteric enzyme in carbohydrate metabolism. Enzymes from different sources differ in their regulatory mechanisms and in their natural substrates. However, all known phosphorylases share catalytic and structural properties.</text>
</comment>
<dbReference type="CDD" id="cd04300">
    <property type="entry name" value="GT35_Glycogen_Phosphorylase"/>
    <property type="match status" value="1"/>
</dbReference>
<evidence type="ECO:0000256" key="6">
    <source>
        <dbReference type="ARBA" id="ARBA00022679"/>
    </source>
</evidence>
<dbReference type="InterPro" id="IPR011833">
    <property type="entry name" value="Glycg_phsphrylas"/>
</dbReference>
<sequence>MSEEEPKTFYDENLAQTQGYVRKTEASHIIVEDDRTGMSVETFKRALIDHLKCSIGMDLQHASLIDIYHALSFVVRDRLMDRWIKTARTARSLKAKIVAYLSAEFLIGRQLGNNLLNVGCFKAAREALNDLGYNIYDILEQESEPGLGNGGLGRLAACFLDSLATLNIPSIGYGIRYEFGIFEQGISDGWQVEKPDKWLRFGTPWEVQRPQLTVEVWFGGYTEKFRNENGQEKTRWIPARTVLGTPHDTMVPGFSTNMVNTLRLWAAGTSQDFNFEIFDAGDYNRAVSEKTYSENISKVLYPNDNTPQGRELRLEQQYFFVSSSLQDMIRRHRARIGSLENFHEYNAIQLNDTHPAIAVAELMRLLIDVHDMDWNTAWHVTTNTLAYTNHTLLSEALERWPVDMLGSMLPRHLEIIYGINQRFLDEVRLRFPNEDDRISRMSIVEEGEVKRIRMANLATIGSHSVNGVAAMHSELVKHQLLRDFYELTPQKFNNKTNGVTPRRFLMLCNPKLSFLISEMIGKDWLRNAEELRKLEAHIDDTGFLATWEVFKEENKGDLAAYIQHFNGINVSEESIFDIQVKRLHEYKRQLLNIMHVIALYNRIRNNSKLEIQPRTVIFGAKAAPGYFMAKLIIKLINSVADVVNNDPACQDRLKVVFLRNFCVSLGERVYPAADLSEQISLAGKEASGTGNMKFALNGALTIGTLDGANIEIRDAVGAENFFLFGLTLEDVQRLKSSGYNPWVYYNSNPELKDVIDSISSGVFSHGDRDLFRPIVDSLLNRDEYLLCADFQSYVDTQTKVAEAFQDKQRWTRMSVLNVARSGCFSSDRSIREYCDDIWGVKPIDVEL</sequence>
<evidence type="ECO:0000256" key="8">
    <source>
        <dbReference type="ARBA" id="ARBA00023277"/>
    </source>
</evidence>
<dbReference type="Proteomes" id="UP000524246">
    <property type="component" value="Unassembled WGS sequence"/>
</dbReference>
<comment type="function">
    <text evidence="11">Allosteric enzyme that catalyzes the rate-limiting step in glycogen catabolism, the phosphorolytic cleavage of glycogen to produce glucose-1-phosphate, and plays a central role in maintaining cellular and organismal glucose homeostasis.</text>
</comment>
<dbReference type="GO" id="GO:0005980">
    <property type="term" value="P:glycogen catabolic process"/>
    <property type="evidence" value="ECO:0007669"/>
    <property type="project" value="TreeGrafter"/>
</dbReference>
<keyword evidence="4" id="KW-0321">Glycogen metabolism</keyword>
<dbReference type="SUPFAM" id="SSF53756">
    <property type="entry name" value="UDP-Glycosyltransferase/glycogen phosphorylase"/>
    <property type="match status" value="1"/>
</dbReference>
<evidence type="ECO:0000313" key="13">
    <source>
        <dbReference type="Proteomes" id="UP000524246"/>
    </source>
</evidence>
<keyword evidence="8 11" id="KW-0119">Carbohydrate metabolism</keyword>
<dbReference type="Gene3D" id="3.40.50.2000">
    <property type="entry name" value="Glycogen Phosphorylase B"/>
    <property type="match status" value="2"/>
</dbReference>
<dbReference type="NCBIfam" id="TIGR02093">
    <property type="entry name" value="P_ylase"/>
    <property type="match status" value="1"/>
</dbReference>
<proteinExistence type="inferred from homology"/>
<dbReference type="FunFam" id="3.40.50.2000:FF:000005">
    <property type="entry name" value="Alpha-1,4 glucan phosphorylase"/>
    <property type="match status" value="1"/>
</dbReference>
<evidence type="ECO:0000313" key="12">
    <source>
        <dbReference type="EMBL" id="NMC62320.1"/>
    </source>
</evidence>
<dbReference type="GO" id="GO:0008184">
    <property type="term" value="F:glycogen phosphorylase activity"/>
    <property type="evidence" value="ECO:0007669"/>
    <property type="project" value="InterPro"/>
</dbReference>
<keyword evidence="7 10" id="KW-0663">Pyridoxal phosphate</keyword>
<dbReference type="PIRSF" id="PIRSF000460">
    <property type="entry name" value="Pprylas_GlgP"/>
    <property type="match status" value="1"/>
</dbReference>
<keyword evidence="5 11" id="KW-0328">Glycosyltransferase</keyword>
<comment type="cofactor">
    <cofactor evidence="2 11">
        <name>pyridoxal 5'-phosphate</name>
        <dbReference type="ChEBI" id="CHEBI:597326"/>
    </cofactor>
</comment>
<reference evidence="12 13" key="1">
    <citation type="journal article" date="2020" name="Biotechnol. Biofuels">
        <title>New insights from the biogas microbiome by comprehensive genome-resolved metagenomics of nearly 1600 species originating from multiple anaerobic digesters.</title>
        <authorList>
            <person name="Campanaro S."/>
            <person name="Treu L."/>
            <person name="Rodriguez-R L.M."/>
            <person name="Kovalovszki A."/>
            <person name="Ziels R.M."/>
            <person name="Maus I."/>
            <person name="Zhu X."/>
            <person name="Kougias P.G."/>
            <person name="Basile A."/>
            <person name="Luo G."/>
            <person name="Schluter A."/>
            <person name="Konstantinidis K.T."/>
            <person name="Angelidaki I."/>
        </authorList>
    </citation>
    <scope>NUCLEOTIDE SEQUENCE [LARGE SCALE GENOMIC DNA]</scope>
    <source>
        <strain evidence="12">AS27yjCOA_65</strain>
    </source>
</reference>
<dbReference type="InterPro" id="IPR035090">
    <property type="entry name" value="Pyridoxal_P_attach_site"/>
</dbReference>
<name>A0A7X9IJ71_9DELT</name>
<keyword evidence="6 11" id="KW-0808">Transferase</keyword>
<dbReference type="GO" id="GO:0030170">
    <property type="term" value="F:pyridoxal phosphate binding"/>
    <property type="evidence" value="ECO:0007669"/>
    <property type="project" value="InterPro"/>
</dbReference>
<dbReference type="Pfam" id="PF00343">
    <property type="entry name" value="Phosphorylase"/>
    <property type="match status" value="1"/>
</dbReference>
<evidence type="ECO:0000256" key="3">
    <source>
        <dbReference type="ARBA" id="ARBA00006047"/>
    </source>
</evidence>
<evidence type="ECO:0000256" key="1">
    <source>
        <dbReference type="ARBA" id="ARBA00001275"/>
    </source>
</evidence>
<evidence type="ECO:0000256" key="2">
    <source>
        <dbReference type="ARBA" id="ARBA00001933"/>
    </source>
</evidence>
<comment type="similarity">
    <text evidence="3 11">Belongs to the glycogen phosphorylase family.</text>
</comment>
<dbReference type="PROSITE" id="PS00102">
    <property type="entry name" value="PHOSPHORYLASE"/>
    <property type="match status" value="1"/>
</dbReference>
<dbReference type="InterPro" id="IPR000811">
    <property type="entry name" value="Glyco_trans_35"/>
</dbReference>
<evidence type="ECO:0000256" key="9">
    <source>
        <dbReference type="ARBA" id="ARBA00025174"/>
    </source>
</evidence>
<evidence type="ECO:0000256" key="4">
    <source>
        <dbReference type="ARBA" id="ARBA00022600"/>
    </source>
</evidence>
<organism evidence="12 13">
    <name type="scientific">SAR324 cluster bacterium</name>
    <dbReference type="NCBI Taxonomy" id="2024889"/>
    <lineage>
        <taxon>Bacteria</taxon>
        <taxon>Deltaproteobacteria</taxon>
        <taxon>SAR324 cluster</taxon>
    </lineage>
</organism>
<dbReference type="AlphaFoldDB" id="A0A7X9IJ71"/>
<dbReference type="EMBL" id="JAAZON010000165">
    <property type="protein sequence ID" value="NMC62320.1"/>
    <property type="molecule type" value="Genomic_DNA"/>
</dbReference>
<evidence type="ECO:0000256" key="11">
    <source>
        <dbReference type="RuleBase" id="RU000587"/>
    </source>
</evidence>
<dbReference type="PANTHER" id="PTHR11468">
    <property type="entry name" value="GLYCOGEN PHOSPHORYLASE"/>
    <property type="match status" value="1"/>
</dbReference>
<dbReference type="PANTHER" id="PTHR11468:SF3">
    <property type="entry name" value="GLYCOGEN PHOSPHORYLASE, LIVER FORM"/>
    <property type="match status" value="1"/>
</dbReference>
<accession>A0A7X9IJ71</accession>
<dbReference type="FunFam" id="3.40.50.2000:FF:000002">
    <property type="entry name" value="Alpha-1,4 glucan phosphorylase"/>
    <property type="match status" value="1"/>
</dbReference>
<evidence type="ECO:0000256" key="10">
    <source>
        <dbReference type="PIRSR" id="PIRSR000460-1"/>
    </source>
</evidence>
<evidence type="ECO:0000256" key="7">
    <source>
        <dbReference type="ARBA" id="ARBA00022898"/>
    </source>
</evidence>
<gene>
    <name evidence="12" type="ORF">GYA55_04060</name>
</gene>
<protein>
    <recommendedName>
        <fullName evidence="11">Alpha-1,4 glucan phosphorylase</fullName>
        <ecNumber evidence="11">2.4.1.1</ecNumber>
    </recommendedName>
</protein>
<comment type="catalytic activity">
    <reaction evidence="1 11">
        <text>[(1-&gt;4)-alpha-D-glucosyl](n) + phosphate = [(1-&gt;4)-alpha-D-glucosyl](n-1) + alpha-D-glucose 1-phosphate</text>
        <dbReference type="Rhea" id="RHEA:41732"/>
        <dbReference type="Rhea" id="RHEA-COMP:9584"/>
        <dbReference type="Rhea" id="RHEA-COMP:9586"/>
        <dbReference type="ChEBI" id="CHEBI:15444"/>
        <dbReference type="ChEBI" id="CHEBI:43474"/>
        <dbReference type="ChEBI" id="CHEBI:58601"/>
        <dbReference type="EC" id="2.4.1.1"/>
    </reaction>
</comment>
<dbReference type="GO" id="GO:0005737">
    <property type="term" value="C:cytoplasm"/>
    <property type="evidence" value="ECO:0007669"/>
    <property type="project" value="TreeGrafter"/>
</dbReference>